<keyword evidence="7" id="KW-1185">Reference proteome</keyword>
<reference evidence="6 7" key="1">
    <citation type="submission" date="2016-07" db="EMBL/GenBank/DDBJ databases">
        <title>Draft Genome Sequence of Methylobrevis pamukkalensis PK2.</title>
        <authorList>
            <person name="Vasilenko O.V."/>
            <person name="Doronina N.V."/>
            <person name="Shmareva M.N."/>
            <person name="Tarlachkov S.V."/>
            <person name="Mustakhimov I."/>
            <person name="Trotsenko Y.A."/>
        </authorList>
    </citation>
    <scope>NUCLEOTIDE SEQUENCE [LARGE SCALE GENOMIC DNA]</scope>
    <source>
        <strain evidence="6 7">PK2</strain>
    </source>
</reference>
<sequence>MSAGLFAAAAPGLIAPAHAQQATAEAAPATPAVLAVEIVVEGGDEAIRAEIETASQLYDVAEDEIENPDDVFRRALVDKDRLVAVLYGTARYGALVDVTIAGTSVLDENAGAIIERAAAAGGTLTATITVTPGPVFRFSEINIVGVGDEPVPVEVGTTGLTIGAPANSGDIIAGESRIVALLKQRGHPLAAVVSRDVVAEHADDTVEVTYLVAPGGVADLGEIRVSGAENVDTGLILKKAPFAAGQRYSPKALDDYSKELNALGVFSSVRVRPGEAIGPDGTIPVVVELEERKPRYIGFNVAYGTDTGALVSGYWGHRNLFGGAEKLRIDAEVSGIEAADPEDFTYLLGATFSKPAVLTARDDLIASAKILRESTDAYIRTGAEASVGLERKITDQLSVSGSLAVEASTIDDVFGTNEYLFASVPLTVAYDTTDNKLDPATGIRATAKFEPAAGQIGDTGFMLIGEASLSAYQKIDDDARFILAGRVSAGGIFGPSLADVPANRRFFAGGGGSIRGYAFQSASPKTADGEIIGGRSFLETSVELRAKVTDTIGIVPFIDAGSSFAKEFPDFSEDIKVGAGIGLRYYTPIGPLRADVAVPLNPDEGDDAFALYISLGQSF</sequence>
<proteinExistence type="predicted"/>
<dbReference type="InterPro" id="IPR000184">
    <property type="entry name" value="Bac_surfAg_D15"/>
</dbReference>
<dbReference type="Proteomes" id="UP000094622">
    <property type="component" value="Unassembled WGS sequence"/>
</dbReference>
<feature type="signal peptide" evidence="4">
    <location>
        <begin position="1"/>
        <end position="19"/>
    </location>
</feature>
<evidence type="ECO:0000256" key="2">
    <source>
        <dbReference type="ARBA" id="ARBA00022452"/>
    </source>
</evidence>
<gene>
    <name evidence="6" type="primary">tamA</name>
    <name evidence="6" type="ORF">A6302_00105</name>
</gene>
<dbReference type="PATRIC" id="fig|1439726.3.peg.110"/>
<dbReference type="GO" id="GO:0019867">
    <property type="term" value="C:outer membrane"/>
    <property type="evidence" value="ECO:0007669"/>
    <property type="project" value="InterPro"/>
</dbReference>
<dbReference type="PROSITE" id="PS51779">
    <property type="entry name" value="POTRA"/>
    <property type="match status" value="1"/>
</dbReference>
<keyword evidence="2" id="KW-0812">Transmembrane</keyword>
<keyword evidence="4" id="KW-0732">Signal</keyword>
<dbReference type="Gene3D" id="2.40.160.50">
    <property type="entry name" value="membrane protein fhac: a member of the omp85/tpsb transporter family"/>
    <property type="match status" value="1"/>
</dbReference>
<evidence type="ECO:0000313" key="6">
    <source>
        <dbReference type="EMBL" id="ODN72612.1"/>
    </source>
</evidence>
<comment type="caution">
    <text evidence="6">The sequence shown here is derived from an EMBL/GenBank/DDBJ whole genome shotgun (WGS) entry which is preliminary data.</text>
</comment>
<keyword evidence="3" id="KW-0472">Membrane</keyword>
<evidence type="ECO:0000256" key="1">
    <source>
        <dbReference type="ARBA" id="ARBA00004370"/>
    </source>
</evidence>
<dbReference type="InterPro" id="IPR010827">
    <property type="entry name" value="BamA/TamA_POTRA"/>
</dbReference>
<evidence type="ECO:0000313" key="7">
    <source>
        <dbReference type="Proteomes" id="UP000094622"/>
    </source>
</evidence>
<feature type="chain" id="PRO_5009128986" evidence="4">
    <location>
        <begin position="20"/>
        <end position="619"/>
    </location>
</feature>
<dbReference type="EMBL" id="MCRJ01000001">
    <property type="protein sequence ID" value="ODN72612.1"/>
    <property type="molecule type" value="Genomic_DNA"/>
</dbReference>
<dbReference type="InterPro" id="IPR034746">
    <property type="entry name" value="POTRA"/>
</dbReference>
<accession>A0A1E3H8F2</accession>
<evidence type="ECO:0000256" key="4">
    <source>
        <dbReference type="SAM" id="SignalP"/>
    </source>
</evidence>
<dbReference type="Pfam" id="PF07244">
    <property type="entry name" value="POTRA"/>
    <property type="match status" value="1"/>
</dbReference>
<evidence type="ECO:0000259" key="5">
    <source>
        <dbReference type="PROSITE" id="PS51779"/>
    </source>
</evidence>
<protein>
    <submittedName>
        <fullName evidence="6">Translocation and assembly module TamA</fullName>
    </submittedName>
</protein>
<dbReference type="AlphaFoldDB" id="A0A1E3H8F2"/>
<feature type="domain" description="POTRA" evidence="5">
    <location>
        <begin position="218"/>
        <end position="292"/>
    </location>
</feature>
<dbReference type="Pfam" id="PF01103">
    <property type="entry name" value="Omp85"/>
    <property type="match status" value="1"/>
</dbReference>
<organism evidence="6 7">
    <name type="scientific">Methylobrevis pamukkalensis</name>
    <dbReference type="NCBI Taxonomy" id="1439726"/>
    <lineage>
        <taxon>Bacteria</taxon>
        <taxon>Pseudomonadati</taxon>
        <taxon>Pseudomonadota</taxon>
        <taxon>Alphaproteobacteria</taxon>
        <taxon>Hyphomicrobiales</taxon>
        <taxon>Pleomorphomonadaceae</taxon>
        <taxon>Methylobrevis</taxon>
    </lineage>
</organism>
<dbReference type="InterPro" id="IPR039910">
    <property type="entry name" value="D15-like"/>
</dbReference>
<dbReference type="Gene3D" id="3.10.20.310">
    <property type="entry name" value="membrane protein fhac"/>
    <property type="match status" value="1"/>
</dbReference>
<comment type="subcellular location">
    <subcellularLocation>
        <location evidence="1">Membrane</location>
    </subcellularLocation>
</comment>
<evidence type="ECO:0000256" key="3">
    <source>
        <dbReference type="ARBA" id="ARBA00023136"/>
    </source>
</evidence>
<name>A0A1E3H8F2_9HYPH</name>
<dbReference type="PANTHER" id="PTHR12815:SF42">
    <property type="entry name" value="BACTERIAL SURFACE ANTIGEN (D15) DOMAIN-CONTAINING PROTEIN"/>
    <property type="match status" value="1"/>
</dbReference>
<dbReference type="PANTHER" id="PTHR12815">
    <property type="entry name" value="SORTING AND ASSEMBLY MACHINERY SAMM50 PROTEIN FAMILY MEMBER"/>
    <property type="match status" value="1"/>
</dbReference>
<keyword evidence="2" id="KW-1134">Transmembrane beta strand</keyword>